<reference evidence="7 8" key="1">
    <citation type="submission" date="2024-02" db="EMBL/GenBank/DDBJ databases">
        <title>FIRST GENOME SEQUENCES OF Leishmania (Viannia) shawi, Leishmania (Viannia) lindenbergi AND Leishmania (Viannia) utingensis.</title>
        <authorList>
            <person name="Resadore F."/>
            <person name="Custodio M.G.F."/>
            <person name="Boite M.C."/>
            <person name="Cupolillo E."/>
            <person name="Ferreira G.E.M."/>
        </authorList>
    </citation>
    <scope>NUCLEOTIDE SEQUENCE [LARGE SCALE GENOMIC DNA]</scope>
    <source>
        <strain evidence="7 8">MHOM/BR/1966/M15733</strain>
    </source>
</reference>
<keyword evidence="8" id="KW-1185">Reference proteome</keyword>
<dbReference type="Pfam" id="PF02816">
    <property type="entry name" value="Alpha_kinase"/>
    <property type="match status" value="1"/>
</dbReference>
<dbReference type="SUPFAM" id="SSF56112">
    <property type="entry name" value="Protein kinase-like (PK-like)"/>
    <property type="match status" value="1"/>
</dbReference>
<dbReference type="InterPro" id="IPR011009">
    <property type="entry name" value="Kinase-like_dom_sf"/>
</dbReference>
<evidence type="ECO:0000313" key="7">
    <source>
        <dbReference type="EMBL" id="KAL0492508.1"/>
    </source>
</evidence>
<keyword evidence="3" id="KW-0547">Nucleotide-binding</keyword>
<dbReference type="AlphaFoldDB" id="A0AAW2ZSM3"/>
<proteinExistence type="predicted"/>
<dbReference type="Gene3D" id="3.30.200.20">
    <property type="entry name" value="Phosphorylase Kinase, domain 1"/>
    <property type="match status" value="1"/>
</dbReference>
<dbReference type="InterPro" id="IPR051852">
    <property type="entry name" value="Alpha-type_PK"/>
</dbReference>
<dbReference type="PANTHER" id="PTHR45992:SF2">
    <property type="entry name" value="EUKARYOTIC ELONGATION FACTOR 2 KINASE"/>
    <property type="match status" value="1"/>
</dbReference>
<dbReference type="InterPro" id="IPR004166">
    <property type="entry name" value="a-kinase_dom"/>
</dbReference>
<keyword evidence="1" id="KW-0723">Serine/threonine-protein kinase</keyword>
<dbReference type="PROSITE" id="PS51158">
    <property type="entry name" value="ALPHA_KINASE"/>
    <property type="match status" value="1"/>
</dbReference>
<comment type="caution">
    <text evidence="7">The sequence shown here is derived from an EMBL/GenBank/DDBJ whole genome shotgun (WGS) entry which is preliminary data.</text>
</comment>
<dbReference type="PANTHER" id="PTHR45992">
    <property type="entry name" value="EUKARYOTIC ELONGATION FACTOR 2 KINASE-RELATED"/>
    <property type="match status" value="1"/>
</dbReference>
<evidence type="ECO:0000256" key="5">
    <source>
        <dbReference type="ARBA" id="ARBA00022840"/>
    </source>
</evidence>
<sequence length="359" mass="40696">MALTTAKTAAVPSLKAWSPPMSTNEIPEHLPTDEPDVLVPVHKYVYDVKACAWKGVDTMVRVLHPNRGVSQGTMRVCFALEELDETGFCSHMVAKMFRHNISHVVESDYFNEGEAQCICGILAEKFNKVQVPKNFQRHVLSFLQCETVRIKPTEMPAAYQHKRLGFFSYRTTDSGDLLFTMEPRLEGNFTKYTSNFGGVYKGFEKRLSAEEEKKRHRILMAVEAFSHFTLVESGGSMLVCDLQGVNDFLTDPQIHTEDGKGLGMGNMGQEGIDKWIEAHVCNEVCRAMQLKPLSKTLKNFPRTTENESRVSYYQVLRTMVRSQVPVQHEDIIPLSKPLSEMSDEEQLEYAMRLSALLSE</sequence>
<dbReference type="GO" id="GO:0005524">
    <property type="term" value="F:ATP binding"/>
    <property type="evidence" value="ECO:0007669"/>
    <property type="project" value="UniProtKB-KW"/>
</dbReference>
<gene>
    <name evidence="7" type="ORF">Q4I31_008201</name>
</gene>
<protein>
    <submittedName>
        <fullName evidence="7">Alpha-kinase family</fullName>
    </submittedName>
</protein>
<name>A0AAW2ZSM3_9TRYP</name>
<dbReference type="Proteomes" id="UP001500131">
    <property type="component" value="Unassembled WGS sequence"/>
</dbReference>
<dbReference type="GO" id="GO:1903013">
    <property type="term" value="P:response to differentiation-inducing factor 1"/>
    <property type="evidence" value="ECO:0007669"/>
    <property type="project" value="TreeGrafter"/>
</dbReference>
<evidence type="ECO:0000256" key="2">
    <source>
        <dbReference type="ARBA" id="ARBA00022679"/>
    </source>
</evidence>
<accession>A0AAW2ZSM3</accession>
<evidence type="ECO:0000313" key="8">
    <source>
        <dbReference type="Proteomes" id="UP001500131"/>
    </source>
</evidence>
<keyword evidence="4" id="KW-0418">Kinase</keyword>
<dbReference type="GO" id="GO:0004674">
    <property type="term" value="F:protein serine/threonine kinase activity"/>
    <property type="evidence" value="ECO:0007669"/>
    <property type="project" value="UniProtKB-KW"/>
</dbReference>
<dbReference type="GO" id="GO:0031037">
    <property type="term" value="P:myosin II filament disassembly"/>
    <property type="evidence" value="ECO:0007669"/>
    <property type="project" value="TreeGrafter"/>
</dbReference>
<keyword evidence="5" id="KW-0067">ATP-binding</keyword>
<evidence type="ECO:0000256" key="1">
    <source>
        <dbReference type="ARBA" id="ARBA00022527"/>
    </source>
</evidence>
<dbReference type="SMART" id="SM00811">
    <property type="entry name" value="Alpha_kinase"/>
    <property type="match status" value="1"/>
</dbReference>
<dbReference type="Gene3D" id="3.20.200.10">
    <property type="entry name" value="MHCK/EF2 kinase"/>
    <property type="match status" value="1"/>
</dbReference>
<feature type="domain" description="Alpha-type protein kinase" evidence="6">
    <location>
        <begin position="45"/>
        <end position="293"/>
    </location>
</feature>
<organism evidence="7 8">
    <name type="scientific">Leishmania lindenbergi</name>
    <dbReference type="NCBI Taxonomy" id="651832"/>
    <lineage>
        <taxon>Eukaryota</taxon>
        <taxon>Discoba</taxon>
        <taxon>Euglenozoa</taxon>
        <taxon>Kinetoplastea</taxon>
        <taxon>Metakinetoplastina</taxon>
        <taxon>Trypanosomatida</taxon>
        <taxon>Trypanosomatidae</taxon>
        <taxon>Leishmaniinae</taxon>
        <taxon>Leishmania</taxon>
    </lineage>
</organism>
<evidence type="ECO:0000256" key="4">
    <source>
        <dbReference type="ARBA" id="ARBA00022777"/>
    </source>
</evidence>
<evidence type="ECO:0000256" key="3">
    <source>
        <dbReference type="ARBA" id="ARBA00022741"/>
    </source>
</evidence>
<keyword evidence="2" id="KW-0808">Transferase</keyword>
<evidence type="ECO:0000259" key="6">
    <source>
        <dbReference type="PROSITE" id="PS51158"/>
    </source>
</evidence>
<dbReference type="CDD" id="cd04515">
    <property type="entry name" value="Alpha_kinase"/>
    <property type="match status" value="1"/>
</dbReference>
<dbReference type="EMBL" id="JBAMZK010000037">
    <property type="protein sequence ID" value="KAL0492508.1"/>
    <property type="molecule type" value="Genomic_DNA"/>
</dbReference>